<gene>
    <name evidence="2" type="ORF">MoryE10_33780</name>
</gene>
<protein>
    <submittedName>
        <fullName evidence="2">Protein-serine/threonine phosphatase</fullName>
    </submittedName>
</protein>
<dbReference type="KEGG" id="moz:MoryE10_33780"/>
<dbReference type="SMART" id="SM00332">
    <property type="entry name" value="PP2Cc"/>
    <property type="match status" value="1"/>
</dbReference>
<evidence type="ECO:0000313" key="3">
    <source>
        <dbReference type="Proteomes" id="UP000824988"/>
    </source>
</evidence>
<keyword evidence="3" id="KW-1185">Reference proteome</keyword>
<dbReference type="PANTHER" id="PTHR13832">
    <property type="entry name" value="PROTEIN PHOSPHATASE 2C"/>
    <property type="match status" value="1"/>
</dbReference>
<dbReference type="Proteomes" id="UP000824988">
    <property type="component" value="Chromosome"/>
</dbReference>
<dbReference type="SMART" id="SM00331">
    <property type="entry name" value="PP2C_SIG"/>
    <property type="match status" value="1"/>
</dbReference>
<reference evidence="2" key="1">
    <citation type="submission" date="2019-06" db="EMBL/GenBank/DDBJ databases">
        <title>Complete genome sequence of Methylogaea oryzae strain JCM16910.</title>
        <authorList>
            <person name="Asakawa S."/>
        </authorList>
    </citation>
    <scope>NUCLEOTIDE SEQUENCE</scope>
    <source>
        <strain evidence="2">E10</strain>
    </source>
</reference>
<dbReference type="InterPro" id="IPR001932">
    <property type="entry name" value="PPM-type_phosphatase-like_dom"/>
</dbReference>
<dbReference type="PANTHER" id="PTHR13832:SF827">
    <property type="entry name" value="PROTEIN PHOSPHATASE 1L"/>
    <property type="match status" value="1"/>
</dbReference>
<organism evidence="2 3">
    <name type="scientific">Methylogaea oryzae</name>
    <dbReference type="NCBI Taxonomy" id="1295382"/>
    <lineage>
        <taxon>Bacteria</taxon>
        <taxon>Pseudomonadati</taxon>
        <taxon>Pseudomonadota</taxon>
        <taxon>Gammaproteobacteria</taxon>
        <taxon>Methylococcales</taxon>
        <taxon>Methylococcaceae</taxon>
        <taxon>Methylogaea</taxon>
    </lineage>
</organism>
<dbReference type="AlphaFoldDB" id="A0A8D4VS70"/>
<accession>A0A8D4VS70</accession>
<feature type="domain" description="PPM-type phosphatase" evidence="1">
    <location>
        <begin position="31"/>
        <end position="266"/>
    </location>
</feature>
<evidence type="ECO:0000313" key="2">
    <source>
        <dbReference type="EMBL" id="BBL72772.1"/>
    </source>
</evidence>
<dbReference type="CDD" id="cd00143">
    <property type="entry name" value="PP2Cc"/>
    <property type="match status" value="1"/>
</dbReference>
<sequence>MAVSHNPQLDFPTADPDVQRISLSAGMAAEVASLCDMGCVRQNNEDRVGVFSLPSGGALLVVADGMGGHAAGEVAAQMALDAMNEACVVDLAEPLPTALRLALATANRRILDQGEANPAQRGMGTTATALALAGEQAWFVHVGDSRLYRLRNGQLQQLSEDHSLVAEMVRGGMLSEADAVDHPCRNVIVRALGSDQELRPQISVEPLSVQMEDVFLLSSDGLHDQLSPVELANLLEAPPSIACLALVNLARERGGPDNISAVVCRVVEG</sequence>
<dbReference type="EMBL" id="AP019782">
    <property type="protein sequence ID" value="BBL72772.1"/>
    <property type="molecule type" value="Genomic_DNA"/>
</dbReference>
<name>A0A8D4VS70_9GAMM</name>
<dbReference type="PROSITE" id="PS51746">
    <property type="entry name" value="PPM_2"/>
    <property type="match status" value="1"/>
</dbReference>
<dbReference type="GO" id="GO:0004722">
    <property type="term" value="F:protein serine/threonine phosphatase activity"/>
    <property type="evidence" value="ECO:0007669"/>
    <property type="project" value="InterPro"/>
</dbReference>
<dbReference type="Pfam" id="PF13672">
    <property type="entry name" value="PP2C_2"/>
    <property type="match status" value="1"/>
</dbReference>
<evidence type="ECO:0000259" key="1">
    <source>
        <dbReference type="PROSITE" id="PS51746"/>
    </source>
</evidence>
<dbReference type="InterPro" id="IPR015655">
    <property type="entry name" value="PP2C"/>
</dbReference>
<proteinExistence type="predicted"/>
<dbReference type="RefSeq" id="WP_221047752.1">
    <property type="nucleotide sequence ID" value="NZ_AP019782.1"/>
</dbReference>